<dbReference type="RefSeq" id="WP_076700378.1">
    <property type="nucleotide sequence ID" value="NZ_MRDE01000003.1"/>
</dbReference>
<name>A0A1R1LQ41_9MICC</name>
<keyword evidence="2" id="KW-1185">Reference proteome</keyword>
<dbReference type="Pfam" id="PF13279">
    <property type="entry name" value="4HBT_2"/>
    <property type="match status" value="1"/>
</dbReference>
<sequence length="161" mass="18447">MPDSLYMPVQLRFGDMDAYGHVNNVVYLQYFENARVQLAHTPLDEVVLPADRPGQTFDDLVGPERFTLVGRQEIEYRQPLSYRNRPVFVKIWVTDVGGSSYDFGYLVAERDESTVYALGATTMVLVDRSTGAPVRLTAEQRAALEHWHGEPVPFRRRGERR</sequence>
<accession>A0A1R1LQ41</accession>
<dbReference type="PANTHER" id="PTHR31793:SF24">
    <property type="entry name" value="LONG-CHAIN ACYL-COA THIOESTERASE FADM"/>
    <property type="match status" value="1"/>
</dbReference>
<dbReference type="STRING" id="554083.BKD30_00240"/>
<dbReference type="GO" id="GO:0047617">
    <property type="term" value="F:fatty acyl-CoA hydrolase activity"/>
    <property type="evidence" value="ECO:0007669"/>
    <property type="project" value="TreeGrafter"/>
</dbReference>
<dbReference type="OrthoDB" id="9799036at2"/>
<dbReference type="AlphaFoldDB" id="A0A1R1LQ41"/>
<comment type="caution">
    <text evidence="1">The sequence shown here is derived from an EMBL/GenBank/DDBJ whole genome shotgun (WGS) entry which is preliminary data.</text>
</comment>
<protein>
    <submittedName>
        <fullName evidence="1">Thioesterase</fullName>
    </submittedName>
</protein>
<dbReference type="InterPro" id="IPR050563">
    <property type="entry name" value="4-hydroxybenzoyl-CoA_TE"/>
</dbReference>
<dbReference type="InterPro" id="IPR029069">
    <property type="entry name" value="HotDog_dom_sf"/>
</dbReference>
<organism evidence="1 2">
    <name type="scientific">Tersicoccus phoenicis</name>
    <dbReference type="NCBI Taxonomy" id="554083"/>
    <lineage>
        <taxon>Bacteria</taxon>
        <taxon>Bacillati</taxon>
        <taxon>Actinomycetota</taxon>
        <taxon>Actinomycetes</taxon>
        <taxon>Micrococcales</taxon>
        <taxon>Micrococcaceae</taxon>
        <taxon>Tersicoccus</taxon>
    </lineage>
</organism>
<reference evidence="1 2" key="1">
    <citation type="submission" date="2016-12" db="EMBL/GenBank/DDBJ databases">
        <title>Draft genome of Tersicoccus phoenicis 1P05MA.</title>
        <authorList>
            <person name="Nakajima Y."/>
            <person name="Yoshizawa S."/>
            <person name="Nakamura K."/>
            <person name="Ogura Y."/>
            <person name="Hayashi T."/>
            <person name="Kogure K."/>
        </authorList>
    </citation>
    <scope>NUCLEOTIDE SEQUENCE [LARGE SCALE GENOMIC DNA]</scope>
    <source>
        <strain evidence="1 2">1p05MA</strain>
    </source>
</reference>
<dbReference type="CDD" id="cd00586">
    <property type="entry name" value="4HBT"/>
    <property type="match status" value="1"/>
</dbReference>
<evidence type="ECO:0000313" key="1">
    <source>
        <dbReference type="EMBL" id="OMH29663.1"/>
    </source>
</evidence>
<dbReference type="PANTHER" id="PTHR31793">
    <property type="entry name" value="4-HYDROXYBENZOYL-COA THIOESTERASE FAMILY MEMBER"/>
    <property type="match status" value="1"/>
</dbReference>
<dbReference type="Gene3D" id="3.10.129.10">
    <property type="entry name" value="Hotdog Thioesterase"/>
    <property type="match status" value="1"/>
</dbReference>
<evidence type="ECO:0000313" key="2">
    <source>
        <dbReference type="Proteomes" id="UP000187085"/>
    </source>
</evidence>
<dbReference type="EMBL" id="MRDE01000003">
    <property type="protein sequence ID" value="OMH29663.1"/>
    <property type="molecule type" value="Genomic_DNA"/>
</dbReference>
<dbReference type="Proteomes" id="UP000187085">
    <property type="component" value="Unassembled WGS sequence"/>
</dbReference>
<proteinExistence type="predicted"/>
<gene>
    <name evidence="1" type="ORF">BKD30_00240</name>
</gene>
<dbReference type="SUPFAM" id="SSF54637">
    <property type="entry name" value="Thioesterase/thiol ester dehydrase-isomerase"/>
    <property type="match status" value="1"/>
</dbReference>